<dbReference type="Pfam" id="PF14771">
    <property type="entry name" value="DUF4476"/>
    <property type="match status" value="1"/>
</dbReference>
<keyword evidence="4" id="KW-1185">Reference proteome</keyword>
<reference evidence="3 4" key="1">
    <citation type="submission" date="2018-06" db="EMBL/GenBank/DDBJ databases">
        <title>Mucibacter soli gen. nov., sp. nov., a new member of the family Chitinophagaceae producing mucin.</title>
        <authorList>
            <person name="Kim M.-K."/>
            <person name="Park S."/>
            <person name="Kim T.-S."/>
            <person name="Joung Y."/>
            <person name="Han J.-H."/>
            <person name="Kim S.B."/>
        </authorList>
    </citation>
    <scope>NUCLEOTIDE SEQUENCE [LARGE SCALE GENOMIC DNA]</scope>
    <source>
        <strain evidence="3 4">R1-15</strain>
    </source>
</reference>
<dbReference type="InterPro" id="IPR028011">
    <property type="entry name" value="DUF4476"/>
</dbReference>
<comment type="caution">
    <text evidence="3">The sequence shown here is derived from an EMBL/GenBank/DDBJ whole genome shotgun (WGS) entry which is preliminary data.</text>
</comment>
<feature type="compositionally biased region" description="Low complexity" evidence="1">
    <location>
        <begin position="237"/>
        <end position="250"/>
    </location>
</feature>
<evidence type="ECO:0000313" key="4">
    <source>
        <dbReference type="Proteomes" id="UP000248745"/>
    </source>
</evidence>
<feature type="region of interest" description="Disordered" evidence="1">
    <location>
        <begin position="224"/>
        <end position="250"/>
    </location>
</feature>
<dbReference type="OrthoDB" id="653675at2"/>
<sequence>MLKTFLSKQLLFLLVFAFSITELAAQSYSYIYIQGDKQTPFYVKLEGEMLPRYGKNYCIIPKLVAGEVNIDILFQQNAYPAQHFIVQVPENGYRGFMLTQRNGQFALYDLQQQFYLQAGNAATDDHAPLFNAGQTPTPPPPNVVAAAAVPVATVPSEPAPAANDTPQPAKATQSTTAATQTKPANDGQPKFLDNIELSNDHNTAGNVATAVVAGAAVVGTVAKPASENNADDNKDNASTPATAAPAATDNAPKAAIVNSDCPDPISDATFDAIYQKVMAQSSEEARLGYLNQQIGGCFNTKQVGAFAKTMDSDAARYTLLKKLYPRTTDQANYGNLDALFTDPQWKAYFQQLVKR</sequence>
<gene>
    <name evidence="3" type="ORF">DN068_20090</name>
</gene>
<organism evidence="3 4">
    <name type="scientific">Taibaiella soli</name>
    <dbReference type="NCBI Taxonomy" id="1649169"/>
    <lineage>
        <taxon>Bacteria</taxon>
        <taxon>Pseudomonadati</taxon>
        <taxon>Bacteroidota</taxon>
        <taxon>Chitinophagia</taxon>
        <taxon>Chitinophagales</taxon>
        <taxon>Chitinophagaceae</taxon>
        <taxon>Taibaiella</taxon>
    </lineage>
</organism>
<protein>
    <recommendedName>
        <fullName evidence="2">DUF4476 domain-containing protein</fullName>
    </recommendedName>
</protein>
<feature type="compositionally biased region" description="Low complexity" evidence="1">
    <location>
        <begin position="155"/>
        <end position="184"/>
    </location>
</feature>
<feature type="region of interest" description="Disordered" evidence="1">
    <location>
        <begin position="155"/>
        <end position="198"/>
    </location>
</feature>
<dbReference type="AlphaFoldDB" id="A0A2W2BBI8"/>
<evidence type="ECO:0000259" key="2">
    <source>
        <dbReference type="Pfam" id="PF14771"/>
    </source>
</evidence>
<name>A0A2W2BBI8_9BACT</name>
<accession>A0A2W2BBI8</accession>
<dbReference type="EMBL" id="QKTW01000027">
    <property type="protein sequence ID" value="PZF71006.1"/>
    <property type="molecule type" value="Genomic_DNA"/>
</dbReference>
<dbReference type="RefSeq" id="WP_111000740.1">
    <property type="nucleotide sequence ID" value="NZ_QKTW01000027.1"/>
</dbReference>
<evidence type="ECO:0000313" key="3">
    <source>
        <dbReference type="EMBL" id="PZF71006.1"/>
    </source>
</evidence>
<evidence type="ECO:0000256" key="1">
    <source>
        <dbReference type="SAM" id="MobiDB-lite"/>
    </source>
</evidence>
<dbReference type="Proteomes" id="UP000248745">
    <property type="component" value="Unassembled WGS sequence"/>
</dbReference>
<proteinExistence type="predicted"/>
<feature type="domain" description="DUF4476" evidence="2">
    <location>
        <begin position="265"/>
        <end position="350"/>
    </location>
</feature>